<dbReference type="PROSITE" id="PS50928">
    <property type="entry name" value="ABC_TM1"/>
    <property type="match status" value="1"/>
</dbReference>
<keyword evidence="6 7" id="KW-0472">Membrane</keyword>
<evidence type="ECO:0000259" key="8">
    <source>
        <dbReference type="PROSITE" id="PS50928"/>
    </source>
</evidence>
<dbReference type="InterPro" id="IPR000515">
    <property type="entry name" value="MetI-like"/>
</dbReference>
<feature type="transmembrane region" description="Helical" evidence="7">
    <location>
        <begin position="309"/>
        <end position="332"/>
    </location>
</feature>
<evidence type="ECO:0000256" key="2">
    <source>
        <dbReference type="ARBA" id="ARBA00022448"/>
    </source>
</evidence>
<dbReference type="Gene3D" id="1.10.3720.10">
    <property type="entry name" value="MetI-like"/>
    <property type="match status" value="1"/>
</dbReference>
<evidence type="ECO:0000256" key="7">
    <source>
        <dbReference type="RuleBase" id="RU363032"/>
    </source>
</evidence>
<evidence type="ECO:0000256" key="6">
    <source>
        <dbReference type="ARBA" id="ARBA00023136"/>
    </source>
</evidence>
<dbReference type="AlphaFoldDB" id="A0A1G5XXV0"/>
<dbReference type="EMBL" id="FMXM01000007">
    <property type="protein sequence ID" value="SDA74455.1"/>
    <property type="molecule type" value="Genomic_DNA"/>
</dbReference>
<comment type="subcellular location">
    <subcellularLocation>
        <location evidence="1 7">Cell membrane</location>
        <topology evidence="1 7">Multi-pass membrane protein</topology>
    </subcellularLocation>
</comment>
<dbReference type="PANTHER" id="PTHR30193">
    <property type="entry name" value="ABC TRANSPORTER PERMEASE PROTEIN"/>
    <property type="match status" value="1"/>
</dbReference>
<dbReference type="Proteomes" id="UP000198588">
    <property type="component" value="Unassembled WGS sequence"/>
</dbReference>
<evidence type="ECO:0000313" key="9">
    <source>
        <dbReference type="EMBL" id="SDA74455.1"/>
    </source>
</evidence>
<evidence type="ECO:0000256" key="5">
    <source>
        <dbReference type="ARBA" id="ARBA00022989"/>
    </source>
</evidence>
<protein>
    <submittedName>
        <fullName evidence="9">Multiple sugar transport system permease protein</fullName>
    </submittedName>
</protein>
<feature type="transmembrane region" description="Helical" evidence="7">
    <location>
        <begin position="57"/>
        <end position="79"/>
    </location>
</feature>
<feature type="transmembrane region" description="Helical" evidence="7">
    <location>
        <begin position="266"/>
        <end position="288"/>
    </location>
</feature>
<reference evidence="9 10" key="1">
    <citation type="submission" date="2016-10" db="EMBL/GenBank/DDBJ databases">
        <authorList>
            <person name="de Groot N.N."/>
        </authorList>
    </citation>
    <scope>NUCLEOTIDE SEQUENCE [LARGE SCALE GENOMIC DNA]</scope>
    <source>
        <strain evidence="9 10">CGMCC 1.12097</strain>
    </source>
</reference>
<evidence type="ECO:0000256" key="4">
    <source>
        <dbReference type="ARBA" id="ARBA00022692"/>
    </source>
</evidence>
<keyword evidence="3" id="KW-1003">Cell membrane</keyword>
<proteinExistence type="inferred from homology"/>
<accession>A0A1G5XXV0</accession>
<gene>
    <name evidence="9" type="ORF">SAMN02927914_02623</name>
</gene>
<dbReference type="InterPro" id="IPR051393">
    <property type="entry name" value="ABC_transporter_permease"/>
</dbReference>
<dbReference type="Pfam" id="PF00528">
    <property type="entry name" value="BPD_transp_1"/>
    <property type="match status" value="1"/>
</dbReference>
<feature type="transmembrane region" description="Helical" evidence="7">
    <location>
        <begin position="91"/>
        <end position="111"/>
    </location>
</feature>
<feature type="transmembrane region" description="Helical" evidence="7">
    <location>
        <begin position="369"/>
        <end position="391"/>
    </location>
</feature>
<dbReference type="PANTHER" id="PTHR30193:SF37">
    <property type="entry name" value="INNER MEMBRANE ABC TRANSPORTER PERMEASE PROTEIN YCJO"/>
    <property type="match status" value="1"/>
</dbReference>
<keyword evidence="2 7" id="KW-0813">Transport</keyword>
<keyword evidence="9" id="KW-0762">Sugar transport</keyword>
<feature type="transmembrane region" description="Helical" evidence="7">
    <location>
        <begin position="181"/>
        <end position="202"/>
    </location>
</feature>
<feature type="domain" description="ABC transmembrane type-1" evidence="8">
    <location>
        <begin position="177"/>
        <end position="392"/>
    </location>
</feature>
<name>A0A1G5XXV0_9HYPH</name>
<dbReference type="CDD" id="cd06261">
    <property type="entry name" value="TM_PBP2"/>
    <property type="match status" value="1"/>
</dbReference>
<feature type="transmembrane region" description="Helical" evidence="7">
    <location>
        <begin position="214"/>
        <end position="232"/>
    </location>
</feature>
<dbReference type="GO" id="GO:0005886">
    <property type="term" value="C:plasma membrane"/>
    <property type="evidence" value="ECO:0007669"/>
    <property type="project" value="UniProtKB-SubCell"/>
</dbReference>
<dbReference type="STRING" id="1165689.SAMN02927914_02623"/>
<keyword evidence="4 7" id="KW-0812">Transmembrane</keyword>
<dbReference type="InterPro" id="IPR035906">
    <property type="entry name" value="MetI-like_sf"/>
</dbReference>
<sequence>MNPWSGGKGRRTTTDRLRLIAEPPEWARFVADQTSTASQWPADAAPYDLISPARKRLGWALMAAATLGLLATILVQILYKSEVDTIGFETWRPVVYAYVLWGVAIGIGQVLTRGEDGQRALFLLPALLFTIAMVIFPTLFGFYIALTDWNLSSFSGRRFNGLDNFWQMLGDPYYRNALFNMVLYVLAVLVEYVIAFGLALLLNAQIRARKFFRVVFLMPLMLSPVAVSWMVGKSLMEYRFGPAATLARYLGWENPAFFSDPITARISIMVLDAWTFIPFMMIMLLAGLQAMSREILEAARVDGANAWQTFWQVTFPLMLPVSVTAVILRIIFKLKLADIIITVTSGGPGGATDSVSSFIYREYRDRSNVGYGTMLAMAYLVIIVVFVTWLLKFANRFVRNVN</sequence>
<evidence type="ECO:0000256" key="3">
    <source>
        <dbReference type="ARBA" id="ARBA00022475"/>
    </source>
</evidence>
<dbReference type="SUPFAM" id="SSF161098">
    <property type="entry name" value="MetI-like"/>
    <property type="match status" value="1"/>
</dbReference>
<organism evidence="9 10">
    <name type="scientific">Mesorhizobium qingshengii</name>
    <dbReference type="NCBI Taxonomy" id="1165689"/>
    <lineage>
        <taxon>Bacteria</taxon>
        <taxon>Pseudomonadati</taxon>
        <taxon>Pseudomonadota</taxon>
        <taxon>Alphaproteobacteria</taxon>
        <taxon>Hyphomicrobiales</taxon>
        <taxon>Phyllobacteriaceae</taxon>
        <taxon>Mesorhizobium</taxon>
    </lineage>
</organism>
<evidence type="ECO:0000313" key="10">
    <source>
        <dbReference type="Proteomes" id="UP000198588"/>
    </source>
</evidence>
<feature type="transmembrane region" description="Helical" evidence="7">
    <location>
        <begin position="123"/>
        <end position="146"/>
    </location>
</feature>
<evidence type="ECO:0000256" key="1">
    <source>
        <dbReference type="ARBA" id="ARBA00004651"/>
    </source>
</evidence>
<comment type="similarity">
    <text evidence="7">Belongs to the binding-protein-dependent transport system permease family.</text>
</comment>
<dbReference type="GO" id="GO:0055085">
    <property type="term" value="P:transmembrane transport"/>
    <property type="evidence" value="ECO:0007669"/>
    <property type="project" value="InterPro"/>
</dbReference>
<keyword evidence="5 7" id="KW-1133">Transmembrane helix</keyword>